<feature type="transmembrane region" description="Helical" evidence="6">
    <location>
        <begin position="74"/>
        <end position="94"/>
    </location>
</feature>
<protein>
    <submittedName>
        <fullName evidence="8">Membrane protein</fullName>
    </submittedName>
</protein>
<dbReference type="Proteomes" id="UP000288079">
    <property type="component" value="Unassembled WGS sequence"/>
</dbReference>
<proteinExistence type="predicted"/>
<dbReference type="Pfam" id="PF04932">
    <property type="entry name" value="Wzy_C"/>
    <property type="match status" value="1"/>
</dbReference>
<dbReference type="InterPro" id="IPR051533">
    <property type="entry name" value="WaaL-like"/>
</dbReference>
<dbReference type="PANTHER" id="PTHR37422:SF13">
    <property type="entry name" value="LIPOPOLYSACCHARIDE BIOSYNTHESIS PROTEIN PA4999-RELATED"/>
    <property type="match status" value="1"/>
</dbReference>
<feature type="repeat" description="TPR" evidence="5">
    <location>
        <begin position="394"/>
        <end position="427"/>
    </location>
</feature>
<evidence type="ECO:0000256" key="3">
    <source>
        <dbReference type="ARBA" id="ARBA00022989"/>
    </source>
</evidence>
<dbReference type="AlphaFoldDB" id="A0A401LYE4"/>
<dbReference type="EMBL" id="BHWB01000012">
    <property type="protein sequence ID" value="GCB36531.1"/>
    <property type="molecule type" value="Genomic_DNA"/>
</dbReference>
<feature type="transmembrane region" description="Helical" evidence="6">
    <location>
        <begin position="246"/>
        <end position="263"/>
    </location>
</feature>
<feature type="transmembrane region" description="Helical" evidence="6">
    <location>
        <begin position="129"/>
        <end position="146"/>
    </location>
</feature>
<dbReference type="PANTHER" id="PTHR37422">
    <property type="entry name" value="TEICHURONIC ACID BIOSYNTHESIS PROTEIN TUAE"/>
    <property type="match status" value="1"/>
</dbReference>
<evidence type="ECO:0000256" key="4">
    <source>
        <dbReference type="ARBA" id="ARBA00023136"/>
    </source>
</evidence>
<feature type="transmembrane region" description="Helical" evidence="6">
    <location>
        <begin position="43"/>
        <end position="62"/>
    </location>
</feature>
<evidence type="ECO:0000256" key="5">
    <source>
        <dbReference type="PROSITE-ProRule" id="PRU00339"/>
    </source>
</evidence>
<feature type="transmembrane region" description="Helical" evidence="6">
    <location>
        <begin position="100"/>
        <end position="117"/>
    </location>
</feature>
<evidence type="ECO:0000256" key="1">
    <source>
        <dbReference type="ARBA" id="ARBA00004141"/>
    </source>
</evidence>
<dbReference type="OrthoDB" id="1454576at2"/>
<dbReference type="InterPro" id="IPR011990">
    <property type="entry name" value="TPR-like_helical_dom_sf"/>
</dbReference>
<keyword evidence="3 6" id="KW-1133">Transmembrane helix</keyword>
<keyword evidence="4 6" id="KW-0472">Membrane</keyword>
<comment type="subcellular location">
    <subcellularLocation>
        <location evidence="1">Membrane</location>
        <topology evidence="1">Multi-pass membrane protein</topology>
    </subcellularLocation>
</comment>
<feature type="domain" description="O-antigen ligase-related" evidence="7">
    <location>
        <begin position="84"/>
        <end position="229"/>
    </location>
</feature>
<dbReference type="SUPFAM" id="SSF48452">
    <property type="entry name" value="TPR-like"/>
    <property type="match status" value="1"/>
</dbReference>
<feature type="transmembrane region" description="Helical" evidence="6">
    <location>
        <begin position="220"/>
        <end position="239"/>
    </location>
</feature>
<gene>
    <name evidence="8" type="ORF">KGMB02408_34760</name>
</gene>
<dbReference type="InterPro" id="IPR007016">
    <property type="entry name" value="O-antigen_ligase-rel_domated"/>
</dbReference>
<dbReference type="RefSeq" id="WP_125042178.1">
    <property type="nucleotide sequence ID" value="NZ_BHWB01000012.1"/>
</dbReference>
<feature type="transmembrane region" description="Helical" evidence="6">
    <location>
        <begin position="269"/>
        <end position="288"/>
    </location>
</feature>
<accession>A0A401LYE4</accession>
<sequence length="483" mass="56192">MQFVFLLFLLLGIWELGIGSWQCVNAFFNDWSYQTICGTFNNPGPYSMFIVMILPIAWFYILRIKFFLVENYQYKLITILSIVYILLSFLVLPFSMSRTAWIAALVSCGIMTCLYISEHKRFVVGRGSMTVLICSLVLSMFLLYGLKKNSADGRLLIWKVSYSIIKENFASGVGSGYFSSAYGDAQEKYFRDNKGTEHEKYIAGAPDFAYNEYLQIIVEYGIKGLLILVFVISYSFYNLSRMNFQYRMPLIGMFVSLLTVAFFSYPFRNMYTCLLSSCIIIIVMLFSTEKACLRNMIPRYGFILFSLLVVSWKICSSFGHSGNVKTAYEQWALLKPHFDAEQYSEITSNYTVLYPYLKSDAEFLFEYGQCLSNIKRYTESNLILQEGLKHSGDPMFLNILGKNYQQLGEYQLAEQVFYKAYYRIPHKIYPLYLLMNLYKELHQEKDMLSIAYRIVNHKSKVNSLETEYIKNMVREELGKSFLP</sequence>
<comment type="caution">
    <text evidence="8">The sequence shown here is derived from an EMBL/GenBank/DDBJ whole genome shotgun (WGS) entry which is preliminary data.</text>
</comment>
<dbReference type="PROSITE" id="PS50005">
    <property type="entry name" value="TPR"/>
    <property type="match status" value="1"/>
</dbReference>
<dbReference type="Gene3D" id="1.25.40.10">
    <property type="entry name" value="Tetratricopeptide repeat domain"/>
    <property type="match status" value="1"/>
</dbReference>
<keyword evidence="2 6" id="KW-0812">Transmembrane</keyword>
<evidence type="ECO:0000256" key="2">
    <source>
        <dbReference type="ARBA" id="ARBA00022692"/>
    </source>
</evidence>
<evidence type="ECO:0000313" key="9">
    <source>
        <dbReference type="Proteomes" id="UP000288079"/>
    </source>
</evidence>
<keyword evidence="9" id="KW-1185">Reference proteome</keyword>
<organism evidence="8 9">
    <name type="scientific">Bacteroides faecalis</name>
    <dbReference type="NCBI Taxonomy" id="2447885"/>
    <lineage>
        <taxon>Bacteria</taxon>
        <taxon>Pseudomonadati</taxon>
        <taxon>Bacteroidota</taxon>
        <taxon>Bacteroidia</taxon>
        <taxon>Bacteroidales</taxon>
        <taxon>Bacteroidaceae</taxon>
        <taxon>Bacteroides</taxon>
    </lineage>
</organism>
<evidence type="ECO:0000259" key="7">
    <source>
        <dbReference type="Pfam" id="PF04932"/>
    </source>
</evidence>
<feature type="transmembrane region" description="Helical" evidence="6">
    <location>
        <begin position="300"/>
        <end position="319"/>
    </location>
</feature>
<dbReference type="GO" id="GO:0016020">
    <property type="term" value="C:membrane"/>
    <property type="evidence" value="ECO:0007669"/>
    <property type="project" value="UniProtKB-SubCell"/>
</dbReference>
<reference evidence="8 9" key="1">
    <citation type="submission" date="2018-10" db="EMBL/GenBank/DDBJ databases">
        <title>Draft Genome Sequence of Bacteroides sp. KCTC 15687.</title>
        <authorList>
            <person name="Yu S.Y."/>
            <person name="Kim J.S."/>
            <person name="Oh B.S."/>
            <person name="Park S.H."/>
            <person name="Kang S.W."/>
            <person name="Park J.E."/>
            <person name="Choi S.H."/>
            <person name="Han K.I."/>
            <person name="Lee K.C."/>
            <person name="Eom M.K."/>
            <person name="Suh M.K."/>
            <person name="Lee D.H."/>
            <person name="Yoon H."/>
            <person name="Kim B."/>
            <person name="Yang S.J."/>
            <person name="Lee J.S."/>
            <person name="Lee J.H."/>
        </authorList>
    </citation>
    <scope>NUCLEOTIDE SEQUENCE [LARGE SCALE GENOMIC DNA]</scope>
    <source>
        <strain evidence="8 9">KCTC 15687</strain>
    </source>
</reference>
<dbReference type="InterPro" id="IPR019734">
    <property type="entry name" value="TPR_rpt"/>
</dbReference>
<evidence type="ECO:0000313" key="8">
    <source>
        <dbReference type="EMBL" id="GCB36531.1"/>
    </source>
</evidence>
<evidence type="ECO:0000256" key="6">
    <source>
        <dbReference type="SAM" id="Phobius"/>
    </source>
</evidence>
<name>A0A401LYE4_9BACE</name>
<keyword evidence="5" id="KW-0802">TPR repeat</keyword>